<dbReference type="AlphaFoldDB" id="A0AA97NPQ7"/>
<dbReference type="GO" id="GO:0005096">
    <property type="term" value="F:GTPase activator activity"/>
    <property type="evidence" value="ECO:0007669"/>
    <property type="project" value="TreeGrafter"/>
</dbReference>
<dbReference type="Gene3D" id="1.10.472.80">
    <property type="entry name" value="Ypt/Rab-GAP domain of gyp1p, domain 3"/>
    <property type="match status" value="1"/>
</dbReference>
<dbReference type="InterPro" id="IPR000195">
    <property type="entry name" value="Rab-GAP-TBC_dom"/>
</dbReference>
<feature type="compositionally biased region" description="Polar residues" evidence="1">
    <location>
        <begin position="486"/>
        <end position="506"/>
    </location>
</feature>
<name>A0AA97NPQ7_PYRO3</name>
<feature type="region of interest" description="Disordered" evidence="1">
    <location>
        <begin position="87"/>
        <end position="128"/>
    </location>
</feature>
<feature type="compositionally biased region" description="Low complexity" evidence="1">
    <location>
        <begin position="608"/>
        <end position="622"/>
    </location>
</feature>
<evidence type="ECO:0000313" key="3">
    <source>
        <dbReference type="EMBL" id="ELQ33948.1"/>
    </source>
</evidence>
<organism evidence="3">
    <name type="scientific">Pyricularia oryzae (strain Y34)</name>
    <name type="common">Rice blast fungus</name>
    <name type="synonym">Magnaporthe oryzae</name>
    <dbReference type="NCBI Taxonomy" id="1143189"/>
    <lineage>
        <taxon>Eukaryota</taxon>
        <taxon>Fungi</taxon>
        <taxon>Dikarya</taxon>
        <taxon>Ascomycota</taxon>
        <taxon>Pezizomycotina</taxon>
        <taxon>Sordariomycetes</taxon>
        <taxon>Sordariomycetidae</taxon>
        <taxon>Magnaporthales</taxon>
        <taxon>Pyriculariaceae</taxon>
        <taxon>Pyricularia</taxon>
    </lineage>
</organism>
<dbReference type="EMBL" id="JH792885">
    <property type="protein sequence ID" value="ELQ33948.1"/>
    <property type="molecule type" value="Genomic_DNA"/>
</dbReference>
<accession>A0AA97NPQ7</accession>
<dbReference type="InterPro" id="IPR035969">
    <property type="entry name" value="Rab-GAP_TBC_sf"/>
</dbReference>
<dbReference type="GO" id="GO:0031267">
    <property type="term" value="F:small GTPase binding"/>
    <property type="evidence" value="ECO:0007669"/>
    <property type="project" value="TreeGrafter"/>
</dbReference>
<feature type="region of interest" description="Disordered" evidence="1">
    <location>
        <begin position="567"/>
        <end position="622"/>
    </location>
</feature>
<feature type="compositionally biased region" description="Polar residues" evidence="1">
    <location>
        <begin position="545"/>
        <end position="557"/>
    </location>
</feature>
<proteinExistence type="predicted"/>
<dbReference type="InterPro" id="IPR050302">
    <property type="entry name" value="Rab_GAP_TBC_domain"/>
</dbReference>
<feature type="compositionally biased region" description="Polar residues" evidence="1">
    <location>
        <begin position="251"/>
        <end position="260"/>
    </location>
</feature>
<dbReference type="PANTHER" id="PTHR47219:SF9">
    <property type="entry name" value="GTPASE ACTIVATING PROTEIN AND CENTROSOME-ASSOCIATED, ISOFORM B"/>
    <property type="match status" value="1"/>
</dbReference>
<dbReference type="FunFam" id="1.10.472.80:FF:000055">
    <property type="entry name" value="TBC domain-containing protein C1778.09"/>
    <property type="match status" value="1"/>
</dbReference>
<feature type="region of interest" description="Disordered" evidence="1">
    <location>
        <begin position="392"/>
        <end position="506"/>
    </location>
</feature>
<dbReference type="SMART" id="SM00164">
    <property type="entry name" value="TBC"/>
    <property type="match status" value="1"/>
</dbReference>
<feature type="compositionally biased region" description="Basic and acidic residues" evidence="1">
    <location>
        <begin position="440"/>
        <end position="460"/>
    </location>
</feature>
<feature type="region of interest" description="Disordered" evidence="1">
    <location>
        <begin position="193"/>
        <end position="288"/>
    </location>
</feature>
<feature type="compositionally biased region" description="Low complexity" evidence="1">
    <location>
        <begin position="212"/>
        <end position="240"/>
    </location>
</feature>
<dbReference type="SUPFAM" id="SSF47923">
    <property type="entry name" value="Ypt/Rab-GAP domain of gyp1p"/>
    <property type="match status" value="2"/>
</dbReference>
<dbReference type="Gene3D" id="1.10.8.270">
    <property type="entry name" value="putative rabgap domain of human tbc1 domain family member 14 like domains"/>
    <property type="match status" value="1"/>
</dbReference>
<dbReference type="Proteomes" id="UP000011086">
    <property type="component" value="Unassembled WGS sequence"/>
</dbReference>
<feature type="region of interest" description="Disordered" evidence="1">
    <location>
        <begin position="543"/>
        <end position="562"/>
    </location>
</feature>
<dbReference type="Pfam" id="PF00566">
    <property type="entry name" value="RabGAP-TBC"/>
    <property type="match status" value="1"/>
</dbReference>
<gene>
    <name evidence="3" type="ORF">OOU_Y34scaffold00836g1</name>
</gene>
<protein>
    <submittedName>
        <fullName evidence="3">GTPase activating protein</fullName>
    </submittedName>
</protein>
<evidence type="ECO:0000256" key="1">
    <source>
        <dbReference type="SAM" id="MobiDB-lite"/>
    </source>
</evidence>
<feature type="domain" description="Rab-GAP TBC" evidence="2">
    <location>
        <begin position="712"/>
        <end position="905"/>
    </location>
</feature>
<dbReference type="FunFam" id="1.10.8.270:FF:000023">
    <property type="entry name" value="TBC domain-containing protein C1778.09"/>
    <property type="match status" value="1"/>
</dbReference>
<sequence length="982" mass="108176">MAPQKFVSASVRYKTRPAARVPFRDDTSLLAFRYEQTVQAQPPILMIPIPPRNPARASRPVSIASLSAAAAAAAATASAVVVSPPLIAPPQEQHPALRTRENPSSTSDDWKRDSGLAPTTTTSSSTIYEEDADYPTTLYSKLGVYDADVVADTEALPASEQVTEPRPATVAPLFFADGKSFATPHSQDVVAGDANSRRAQSAELPPHAFFESPRAAPIPSSPITRSSSSTDPSTPVSMSTDQFRSSRKLVRTSSNRTGMHSNKLKKKANVAGAGSTRSFKSLELPRSPPNVPGLDIGSMEDPCPIEPGKSDSSELTLITTTIPTDRLIEDDFLNQLTFSKRGSVMFGGKRALKKSKILDLGHPQMDQEGHHVASLDAGATPILPTTAVATTHVATAETTDKSPPSRPQTSKTMQMPSIRVLPVDVERESQKVRSLYDSVAKGDDRDEWGPSSSHRDRLEPAVEVPSDEEENVADRSRPSSSDNRSHLPTTPTRAGLASSSPLQGSSINKDAYELAGGLEDWEDVDGADVDRYGFILPNPRALESRANSTDTRQNSMDTRPLRSLYLSPKKRNVLIKSPDGTPKGLSSLVPGRAPSRKVSARSLNTQTSGVSGHSRQSSRSSVRAAANLLPHNRDRKLTDEAGDMLSLAPGLSDIAEDPKAEKLTEAQKKKEWQRAEKWRKMAKINRKGQPGEGMEFEFDPTNSKVIDRTWKGIPDRWRAAAWYSFLASSAKKHGSTTTDKDLVAEFQRLQYVSSSDDTQIDLDVPRTINRHIMFRRRYRGGQRLLFRVLHALSLHFPDTGYVQGMAPLAATLLCYYDEEKTFIMLVRMWRYRGLERLYQPGFASLMTALKDFERDWLPSNDIARKLSELCIDPTAYATRWYLTLFNLSIPFQAQLRVWDVFMLLGEPSPIPTADCPEAPVVGLDILHATGAALMHALAEVLMDSDFENAMKALTSWIPVHDEEMLLKVTRTEWKQRQGKKKT</sequence>
<reference evidence="3" key="1">
    <citation type="journal article" date="2012" name="PLoS Genet.">
        <title>Comparative analysis of the genomes of two field isolates of the rice blast fungus Magnaporthe oryzae.</title>
        <authorList>
            <person name="Xue M."/>
            <person name="Yang J."/>
            <person name="Li Z."/>
            <person name="Hu S."/>
            <person name="Yao N."/>
            <person name="Dean R.A."/>
            <person name="Zhao W."/>
            <person name="Shen M."/>
            <person name="Zhang H."/>
            <person name="Li C."/>
            <person name="Liu L."/>
            <person name="Cao L."/>
            <person name="Xu X."/>
            <person name="Xing Y."/>
            <person name="Hsiang T."/>
            <person name="Zhang Z."/>
            <person name="Xu J.R."/>
            <person name="Peng Y.L."/>
        </authorList>
    </citation>
    <scope>NUCLEOTIDE SEQUENCE</scope>
    <source>
        <strain evidence="3">Y34</strain>
    </source>
</reference>
<dbReference type="PANTHER" id="PTHR47219">
    <property type="entry name" value="RAB GTPASE-ACTIVATING PROTEIN 1-LIKE"/>
    <property type="match status" value="1"/>
</dbReference>
<dbReference type="SMR" id="A0AA97NPQ7"/>
<dbReference type="PROSITE" id="PS50086">
    <property type="entry name" value="TBC_RABGAP"/>
    <property type="match status" value="1"/>
</dbReference>
<evidence type="ECO:0000259" key="2">
    <source>
        <dbReference type="PROSITE" id="PS50086"/>
    </source>
</evidence>